<comment type="subcellular location">
    <subcellularLocation>
        <location evidence="1">Mitochondrion outer membrane</location>
        <topology evidence="1">Peripheral membrane protein</topology>
        <orientation evidence="1">Cytoplasmic side</orientation>
    </subcellularLocation>
</comment>
<evidence type="ECO:0000313" key="15">
    <source>
        <dbReference type="Proteomes" id="UP001251528"/>
    </source>
</evidence>
<dbReference type="SUPFAM" id="SSF51197">
    <property type="entry name" value="Clavaminate synthase-like"/>
    <property type="match status" value="1"/>
</dbReference>
<evidence type="ECO:0000256" key="5">
    <source>
        <dbReference type="ARBA" id="ARBA00023054"/>
    </source>
</evidence>
<protein>
    <recommendedName>
        <fullName evidence="9">Mitochondrial division protein 1</fullName>
    </recommendedName>
</protein>
<evidence type="ECO:0000313" key="14">
    <source>
        <dbReference type="EMBL" id="KAK2616375.1"/>
    </source>
</evidence>
<dbReference type="InterPro" id="IPR015943">
    <property type="entry name" value="WD40/YVTN_repeat-like_dom_sf"/>
</dbReference>
<dbReference type="InterPro" id="IPR036322">
    <property type="entry name" value="WD40_repeat_dom_sf"/>
</dbReference>
<dbReference type="PANTHER" id="PTHR22847:SF637">
    <property type="entry name" value="WD REPEAT DOMAIN 5B"/>
    <property type="match status" value="1"/>
</dbReference>
<name>A0AAJ0CZE0_9HYPO</name>
<dbReference type="Pfam" id="PF13621">
    <property type="entry name" value="Cupin_8"/>
    <property type="match status" value="1"/>
</dbReference>
<dbReference type="GO" id="GO:1990234">
    <property type="term" value="C:transferase complex"/>
    <property type="evidence" value="ECO:0007669"/>
    <property type="project" value="UniProtKB-ARBA"/>
</dbReference>
<proteinExistence type="inferred from homology"/>
<evidence type="ECO:0000256" key="11">
    <source>
        <dbReference type="PROSITE-ProRule" id="PRU00221"/>
    </source>
</evidence>
<dbReference type="PROSITE" id="PS50294">
    <property type="entry name" value="WD_REPEATS_REGION"/>
    <property type="match status" value="4"/>
</dbReference>
<dbReference type="EMBL" id="JASWJB010000006">
    <property type="protein sequence ID" value="KAK2616375.1"/>
    <property type="molecule type" value="Genomic_DNA"/>
</dbReference>
<evidence type="ECO:0000256" key="12">
    <source>
        <dbReference type="SAM" id="MobiDB-lite"/>
    </source>
</evidence>
<keyword evidence="3" id="KW-0677">Repeat</keyword>
<evidence type="ECO:0000256" key="2">
    <source>
        <dbReference type="ARBA" id="ARBA00022574"/>
    </source>
</evidence>
<dbReference type="CDD" id="cd22881">
    <property type="entry name" value="Mdv1_N"/>
    <property type="match status" value="1"/>
</dbReference>
<evidence type="ECO:0000256" key="1">
    <source>
        <dbReference type="ARBA" id="ARBA00004570"/>
    </source>
</evidence>
<dbReference type="GO" id="GO:0005634">
    <property type="term" value="C:nucleus"/>
    <property type="evidence" value="ECO:0007669"/>
    <property type="project" value="TreeGrafter"/>
</dbReference>
<accession>A0AAJ0CZE0</accession>
<dbReference type="InterPro" id="IPR001680">
    <property type="entry name" value="WD40_rpt"/>
</dbReference>
<sequence>MADQDNSHYDFLEDAEEEPSIISTRGLEAFGRKVTTTASHLMAPNPEATAHHYQTAMAQVHRQLTRPSVQRSVFAMARRTPSEIVRSKLSTAEIQHRAVSFLPDDLLSNIPEDDNSFSLFQGFQASFPEMTDDGKKHRRRVSRGRKLLEERESAGSPGPASSLSQVQKEKAAMMHEFELLGIRKGMASSEIREIDNKIANLHGMRKIIMERLAGLEQEEALLEHDIIDTEGRLEVAQALADEAEAVARNIPTKDEVDLVGDADDHDPEFMSQSVYEKLPSSANSTPSKRPKKVHRRKSMPILHEHFEAGSNIRQIRAHKDTVTALDFDAPFGTMVSAALDDTVKVWDLNAGRCIGILEGHTASVRTLQVEDNILATGSADATIRLWDLSRSSYDPYGNSYGKGEEEDEDAIAFENPDDQPVDPPAGSMDDCGLYSLEAHVDEVTALHFRGDVLVSGSADKTIRHWDLEKGRCVQTLDVMWAAAQASVSSSTADGGWRPTGRSSSSSADFVGALQVFESALACGTADGLVRLWDLRSGQVHRNLVGHTGAVTCLQFDDVHLVTGSLDRSVRIWDLRTGAIFDAYAYDNPITSMMFDTRRIVSAAGEDVVKVYDKVEGRQWDCGAGISEADEGKTPAVVEHSKQGPRQVSQGNNCETLNYAMNNTLTELLSWYSDATNKLINAPYQTGHQAPPDDDGSAVNDLLRRQAIAQLKIHDALVQGAPTSHAANESLLQQRLEDAASICMAKFYAYRYDLLPRHWRQIYTDTLILSTFHEILRSPLRRAQSARSDWLEDGVLDKIVKMLDRALITAGGAGVLGAVWIEKTLKLLERLDCEAKRDLGTAGPPSKRMKIDDVQKQLFTCEEPYGRPALSKQRMCPRRKGWSLDTFETYMNASTHPRPVIFTDLIDTWPAMTDHPWKSPDYLLSQTFGGRRLVPVEVGRSYVDDGWGQEIIPFKEFLAKYVNPSSSSGSSSSSSKIRQVGYLAQHNLFHQIPALRNDIAIPDLCWSSVPGHPTDTTKNQASLDIPQLNAWFGPARTITPLHTDGYHNLLTQVVGTKYVRLYAPWAEGMRPRGVEDGVDMGNTSALDVGVLEGWDEADAEGGTAEDVDRMKKDLEDAECWECILGEGDTLLIPMGWWHYVRSLSVSFSVSFWWN</sequence>
<dbReference type="FunFam" id="2.130.10.10:FF:000881">
    <property type="entry name" value="Mitochondrial division protein 1"/>
    <property type="match status" value="1"/>
</dbReference>
<feature type="repeat" description="WD" evidence="11">
    <location>
        <begin position="315"/>
        <end position="356"/>
    </location>
</feature>
<feature type="region of interest" description="Disordered" evidence="12">
    <location>
        <begin position="275"/>
        <end position="296"/>
    </location>
</feature>
<dbReference type="Proteomes" id="UP001251528">
    <property type="component" value="Unassembled WGS sequence"/>
</dbReference>
<dbReference type="PRINTS" id="PR00320">
    <property type="entry name" value="GPROTEINBRPT"/>
</dbReference>
<gene>
    <name evidence="14" type="primary">MDV1</name>
    <name evidence="14" type="ORF">QQS21_000616</name>
</gene>
<dbReference type="Pfam" id="PF00400">
    <property type="entry name" value="WD40"/>
    <property type="match status" value="4"/>
</dbReference>
<comment type="function">
    <text evidence="10">Involved in mitochondrial fission. Acts as an adapter protein required to form mitochondrial fission complexes. Formation of these complexes is required to promote constriction and fission of the mitochondrial compartment at a late step in mitochondrial division.</text>
</comment>
<feature type="region of interest" description="Disordered" evidence="12">
    <location>
        <begin position="148"/>
        <end position="168"/>
    </location>
</feature>
<dbReference type="PROSITE" id="PS00678">
    <property type="entry name" value="WD_REPEATS_1"/>
    <property type="match status" value="3"/>
</dbReference>
<dbReference type="SMART" id="SM00320">
    <property type="entry name" value="WD40"/>
    <property type="match status" value="6"/>
</dbReference>
<feature type="repeat" description="WD" evidence="11">
    <location>
        <begin position="357"/>
        <end position="389"/>
    </location>
</feature>
<evidence type="ECO:0000256" key="8">
    <source>
        <dbReference type="ARBA" id="ARBA00038415"/>
    </source>
</evidence>
<dbReference type="InterPro" id="IPR019775">
    <property type="entry name" value="WD40_repeat_CS"/>
</dbReference>
<feature type="domain" description="JmjC" evidence="13">
    <location>
        <begin position="980"/>
        <end position="1153"/>
    </location>
</feature>
<reference evidence="14" key="1">
    <citation type="submission" date="2023-06" db="EMBL/GenBank/DDBJ databases">
        <title>Conoideocrella luteorostrata (Hypocreales: Clavicipitaceae), a potential biocontrol fungus for elongate hemlock scale in United States Christmas tree production areas.</title>
        <authorList>
            <person name="Barrett H."/>
            <person name="Lovett B."/>
            <person name="Macias A.M."/>
            <person name="Stajich J.E."/>
            <person name="Kasson M.T."/>
        </authorList>
    </citation>
    <scope>NUCLEOTIDE SEQUENCE</scope>
    <source>
        <strain evidence="14">ARSEF 14590</strain>
    </source>
</reference>
<keyword evidence="4" id="KW-1000">Mitochondrion outer membrane</keyword>
<feature type="compositionally biased region" description="Polar residues" evidence="12">
    <location>
        <begin position="275"/>
        <end position="287"/>
    </location>
</feature>
<dbReference type="Gene3D" id="6.10.280.220">
    <property type="match status" value="1"/>
</dbReference>
<feature type="repeat" description="WD" evidence="11">
    <location>
        <begin position="436"/>
        <end position="475"/>
    </location>
</feature>
<evidence type="ECO:0000259" key="13">
    <source>
        <dbReference type="PROSITE" id="PS51184"/>
    </source>
</evidence>
<evidence type="ECO:0000256" key="10">
    <source>
        <dbReference type="ARBA" id="ARBA00043913"/>
    </source>
</evidence>
<evidence type="ECO:0000256" key="7">
    <source>
        <dbReference type="ARBA" id="ARBA00023136"/>
    </source>
</evidence>
<dbReference type="PANTHER" id="PTHR22847">
    <property type="entry name" value="WD40 REPEAT PROTEIN"/>
    <property type="match status" value="1"/>
</dbReference>
<keyword evidence="2 11" id="KW-0853">WD repeat</keyword>
<feature type="repeat" description="WD" evidence="11">
    <location>
        <begin position="543"/>
        <end position="582"/>
    </location>
</feature>
<keyword evidence="7" id="KW-0472">Membrane</keyword>
<comment type="similarity">
    <text evidence="8">Belongs to the WD repeat MDV1/CAF4 family.</text>
</comment>
<keyword evidence="6" id="KW-0496">Mitochondrion</keyword>
<dbReference type="InterPro" id="IPR020472">
    <property type="entry name" value="WD40_PAC1"/>
</dbReference>
<dbReference type="GO" id="GO:0005741">
    <property type="term" value="C:mitochondrial outer membrane"/>
    <property type="evidence" value="ECO:0007669"/>
    <property type="project" value="UniProtKB-SubCell"/>
</dbReference>
<keyword evidence="5" id="KW-0175">Coiled coil</keyword>
<dbReference type="PROSITE" id="PS51184">
    <property type="entry name" value="JMJC"/>
    <property type="match status" value="1"/>
</dbReference>
<dbReference type="AlphaFoldDB" id="A0AAJ0CZE0"/>
<evidence type="ECO:0000256" key="4">
    <source>
        <dbReference type="ARBA" id="ARBA00022787"/>
    </source>
</evidence>
<dbReference type="Gene3D" id="2.130.10.10">
    <property type="entry name" value="YVTN repeat-like/Quinoprotein amine dehydrogenase"/>
    <property type="match status" value="2"/>
</dbReference>
<keyword evidence="15" id="KW-1185">Reference proteome</keyword>
<dbReference type="SMART" id="SM00558">
    <property type="entry name" value="JmjC"/>
    <property type="match status" value="1"/>
</dbReference>
<dbReference type="Gene3D" id="2.60.120.650">
    <property type="entry name" value="Cupin"/>
    <property type="match status" value="1"/>
</dbReference>
<dbReference type="SUPFAM" id="SSF50978">
    <property type="entry name" value="WD40 repeat-like"/>
    <property type="match status" value="1"/>
</dbReference>
<dbReference type="CDD" id="cd00200">
    <property type="entry name" value="WD40"/>
    <property type="match status" value="1"/>
</dbReference>
<evidence type="ECO:0000256" key="9">
    <source>
        <dbReference type="ARBA" id="ARBA00039789"/>
    </source>
</evidence>
<comment type="caution">
    <text evidence="14">The sequence shown here is derived from an EMBL/GenBank/DDBJ whole genome shotgun (WGS) entry which is preliminary data.</text>
</comment>
<dbReference type="InterPro" id="IPR041667">
    <property type="entry name" value="Cupin_8"/>
</dbReference>
<keyword evidence="14" id="KW-0560">Oxidoreductase</keyword>
<dbReference type="PROSITE" id="PS50082">
    <property type="entry name" value="WD_REPEATS_2"/>
    <property type="match status" value="5"/>
</dbReference>
<evidence type="ECO:0000256" key="6">
    <source>
        <dbReference type="ARBA" id="ARBA00023128"/>
    </source>
</evidence>
<evidence type="ECO:0000256" key="3">
    <source>
        <dbReference type="ARBA" id="ARBA00022737"/>
    </source>
</evidence>
<feature type="repeat" description="WD" evidence="11">
    <location>
        <begin position="520"/>
        <end position="542"/>
    </location>
</feature>
<dbReference type="GO" id="GO:0016491">
    <property type="term" value="F:oxidoreductase activity"/>
    <property type="evidence" value="ECO:0007669"/>
    <property type="project" value="UniProtKB-KW"/>
</dbReference>
<dbReference type="InterPro" id="IPR003347">
    <property type="entry name" value="JmjC_dom"/>
</dbReference>
<organism evidence="14 15">
    <name type="scientific">Conoideocrella luteorostrata</name>
    <dbReference type="NCBI Taxonomy" id="1105319"/>
    <lineage>
        <taxon>Eukaryota</taxon>
        <taxon>Fungi</taxon>
        <taxon>Dikarya</taxon>
        <taxon>Ascomycota</taxon>
        <taxon>Pezizomycotina</taxon>
        <taxon>Sordariomycetes</taxon>
        <taxon>Hypocreomycetidae</taxon>
        <taxon>Hypocreales</taxon>
        <taxon>Clavicipitaceae</taxon>
        <taxon>Conoideocrella</taxon>
    </lineage>
</organism>